<keyword evidence="5" id="KW-0520">NAD</keyword>
<evidence type="ECO:0000256" key="5">
    <source>
        <dbReference type="ARBA" id="ARBA00023027"/>
    </source>
</evidence>
<proteinExistence type="inferred from homology"/>
<dbReference type="PANTHER" id="PTHR12684">
    <property type="entry name" value="PUTATIVE PHOSPHOTRANSFERASE"/>
    <property type="match status" value="1"/>
</dbReference>
<dbReference type="RefSeq" id="XP_044548551.1">
    <property type="nucleotide sequence ID" value="XM_044694522.1"/>
</dbReference>
<keyword evidence="9" id="KW-1185">Reference proteome</keyword>
<comment type="caution">
    <text evidence="8">The sequence shown here is derived from an EMBL/GenBank/DDBJ whole genome shotgun (WGS) entry which is preliminary data.</text>
</comment>
<feature type="compositionally biased region" description="Basic and acidic residues" evidence="7">
    <location>
        <begin position="33"/>
        <end position="44"/>
    </location>
</feature>
<dbReference type="EC" id="2.7.1.160" evidence="3"/>
<dbReference type="Proteomes" id="UP000816034">
    <property type="component" value="Unassembled WGS sequence"/>
</dbReference>
<sequence>MNFQAAQQGSSGKSSSSRGGSNAGNKSRSSSGKRREMSETERVSRALSKLLRHKADTTKGINLRSDGFVLVREILQLKDFKNVTYEMIEDCVKNNDKQRFTLRVDEETNEPIIRANQGHSISVPNLELETIDTVEKLGEYKDSIVHGTFFDAYTKIVQSGGLSKMTRQHIHFAIGEPEEGHVISGMRKTAEVVFFLDVQKTLDSGIQLFRSENKVVLSPGNSEGTIPLSCIAKIVDRKLRRVLYHPNTQPTPLIL</sequence>
<dbReference type="GO" id="GO:0006388">
    <property type="term" value="P:tRNA splicing, via endonucleolytic cleavage and ligation"/>
    <property type="evidence" value="ECO:0007669"/>
    <property type="project" value="TreeGrafter"/>
</dbReference>
<keyword evidence="4" id="KW-0808">Transferase</keyword>
<feature type="compositionally biased region" description="Low complexity" evidence="7">
    <location>
        <begin position="1"/>
        <end position="30"/>
    </location>
</feature>
<comment type="similarity">
    <text evidence="2">Belongs to the KptA/TPT1 family.</text>
</comment>
<name>A0AA88GQX7_NAELO</name>
<dbReference type="SUPFAM" id="SSF56399">
    <property type="entry name" value="ADP-ribosylation"/>
    <property type="match status" value="1"/>
</dbReference>
<gene>
    <name evidence="8" type="ORF">C9374_004839</name>
</gene>
<evidence type="ECO:0000313" key="9">
    <source>
        <dbReference type="Proteomes" id="UP000816034"/>
    </source>
</evidence>
<dbReference type="Gene3D" id="3.20.170.30">
    <property type="match status" value="1"/>
</dbReference>
<dbReference type="EMBL" id="PYSW02000022">
    <property type="protein sequence ID" value="KAG2382872.1"/>
    <property type="molecule type" value="Genomic_DNA"/>
</dbReference>
<dbReference type="AlphaFoldDB" id="A0AA88GQX7"/>
<dbReference type="GO" id="GO:0000215">
    <property type="term" value="F:tRNA 2'-phosphotransferase activity"/>
    <property type="evidence" value="ECO:0007669"/>
    <property type="project" value="UniProtKB-EC"/>
</dbReference>
<dbReference type="InterPro" id="IPR002745">
    <property type="entry name" value="Ptrans_KptA/Tpt1"/>
</dbReference>
<evidence type="ECO:0000256" key="7">
    <source>
        <dbReference type="SAM" id="MobiDB-lite"/>
    </source>
</evidence>
<dbReference type="InterPro" id="IPR042081">
    <property type="entry name" value="RNA_2'-PTrans_C"/>
</dbReference>
<protein>
    <recommendedName>
        <fullName evidence="3">2'-phosphotransferase</fullName>
        <ecNumber evidence="3">2.7.1.160</ecNumber>
    </recommendedName>
</protein>
<dbReference type="GeneID" id="68097294"/>
<evidence type="ECO:0000256" key="1">
    <source>
        <dbReference type="ARBA" id="ARBA00003343"/>
    </source>
</evidence>
<evidence type="ECO:0000313" key="8">
    <source>
        <dbReference type="EMBL" id="KAG2382872.1"/>
    </source>
</evidence>
<dbReference type="Gene3D" id="1.10.10.970">
    <property type="entry name" value="RNA 2'-phosphotransferase, Tpt1/KptA family, N-terminal domain"/>
    <property type="match status" value="1"/>
</dbReference>
<evidence type="ECO:0000256" key="2">
    <source>
        <dbReference type="ARBA" id="ARBA00009836"/>
    </source>
</evidence>
<organism evidence="8 9">
    <name type="scientific">Naegleria lovaniensis</name>
    <name type="common">Amoeba</name>
    <dbReference type="NCBI Taxonomy" id="51637"/>
    <lineage>
        <taxon>Eukaryota</taxon>
        <taxon>Discoba</taxon>
        <taxon>Heterolobosea</taxon>
        <taxon>Tetramitia</taxon>
        <taxon>Eutetramitia</taxon>
        <taxon>Vahlkampfiidae</taxon>
        <taxon>Naegleria</taxon>
    </lineage>
</organism>
<comment type="catalytic activity">
    <reaction evidence="6">
        <text>2'-phospho-[ligated tRNA] + NAD(+) = mature tRNA + ADP-alpha-D-ribose 1'',2''-cyclic phosphate + nicotinamide</text>
        <dbReference type="Rhea" id="RHEA:23324"/>
        <dbReference type="Rhea" id="RHEA-COMP:11106"/>
        <dbReference type="Rhea" id="RHEA-COMP:11107"/>
        <dbReference type="ChEBI" id="CHEBI:17154"/>
        <dbReference type="ChEBI" id="CHEBI:57540"/>
        <dbReference type="ChEBI" id="CHEBI:76596"/>
        <dbReference type="ChEBI" id="CHEBI:82883"/>
        <dbReference type="ChEBI" id="CHEBI:85027"/>
        <dbReference type="EC" id="2.7.1.160"/>
    </reaction>
</comment>
<accession>A0AA88GQX7</accession>
<feature type="region of interest" description="Disordered" evidence="7">
    <location>
        <begin position="1"/>
        <end position="44"/>
    </location>
</feature>
<dbReference type="PANTHER" id="PTHR12684:SF2">
    <property type="entry name" value="TRNA 2'-PHOSPHOTRANSFERASE 1"/>
    <property type="match status" value="1"/>
</dbReference>
<evidence type="ECO:0000256" key="6">
    <source>
        <dbReference type="ARBA" id="ARBA00047949"/>
    </source>
</evidence>
<dbReference type="Pfam" id="PF01885">
    <property type="entry name" value="PTS_2-RNA"/>
    <property type="match status" value="1"/>
</dbReference>
<evidence type="ECO:0000256" key="4">
    <source>
        <dbReference type="ARBA" id="ARBA00022679"/>
    </source>
</evidence>
<evidence type="ECO:0000256" key="3">
    <source>
        <dbReference type="ARBA" id="ARBA00012007"/>
    </source>
</evidence>
<dbReference type="InterPro" id="IPR042080">
    <property type="entry name" value="RNA_2'-PTrans_N"/>
</dbReference>
<reference evidence="8 9" key="1">
    <citation type="journal article" date="2018" name="BMC Genomics">
        <title>The genome of Naegleria lovaniensis, the basis for a comparative approach to unravel pathogenicity factors of the human pathogenic amoeba N. fowleri.</title>
        <authorList>
            <person name="Liechti N."/>
            <person name="Schurch N."/>
            <person name="Bruggmann R."/>
            <person name="Wittwer M."/>
        </authorList>
    </citation>
    <scope>NUCLEOTIDE SEQUENCE [LARGE SCALE GENOMIC DNA]</scope>
    <source>
        <strain evidence="8 9">ATCC 30569</strain>
    </source>
</reference>
<comment type="function">
    <text evidence="1">Catalyzes the last step of tRNA splicing, the transfer of the splice junction 2'-phosphate from ligated tRNA to NAD to produce ADP-ribose 1''-2'' cyclic phosphate.</text>
</comment>